<organism evidence="1 2">
    <name type="scientific">Allomesorhizobium camelthorni</name>
    <dbReference type="NCBI Taxonomy" id="475069"/>
    <lineage>
        <taxon>Bacteria</taxon>
        <taxon>Pseudomonadati</taxon>
        <taxon>Pseudomonadota</taxon>
        <taxon>Alphaproteobacteria</taxon>
        <taxon>Hyphomicrobiales</taxon>
        <taxon>Phyllobacteriaceae</taxon>
        <taxon>Allomesorhizobium</taxon>
    </lineage>
</organism>
<protein>
    <submittedName>
        <fullName evidence="1">Uncharacterized protein</fullName>
    </submittedName>
</protein>
<comment type="caution">
    <text evidence="1">The sequence shown here is derived from an EMBL/GenBank/DDBJ whole genome shotgun (WGS) entry which is preliminary data.</text>
</comment>
<evidence type="ECO:0000313" key="2">
    <source>
        <dbReference type="Proteomes" id="UP001642900"/>
    </source>
</evidence>
<name>A0A6G4WHD6_9HYPH</name>
<gene>
    <name evidence="1" type="ORF">G6N73_24260</name>
</gene>
<accession>A0A6G4WHD6</accession>
<dbReference type="RefSeq" id="WP_165032324.1">
    <property type="nucleotide sequence ID" value="NZ_JAAKZF010000046.1"/>
</dbReference>
<dbReference type="EMBL" id="JAAKZF010000046">
    <property type="protein sequence ID" value="NGO54215.1"/>
    <property type="molecule type" value="Genomic_DNA"/>
</dbReference>
<evidence type="ECO:0000313" key="1">
    <source>
        <dbReference type="EMBL" id="NGO54215.1"/>
    </source>
</evidence>
<dbReference type="AlphaFoldDB" id="A0A6G4WHD6"/>
<keyword evidence="2" id="KW-1185">Reference proteome</keyword>
<proteinExistence type="predicted"/>
<reference evidence="1 2" key="1">
    <citation type="submission" date="2020-02" db="EMBL/GenBank/DDBJ databases">
        <title>Genome sequence of strain CCNWXJ40-4.</title>
        <authorList>
            <person name="Gao J."/>
            <person name="Sun J."/>
        </authorList>
    </citation>
    <scope>NUCLEOTIDE SEQUENCE [LARGE SCALE GENOMIC DNA]</scope>
    <source>
        <strain evidence="1 2">CCNWXJ 40-4</strain>
    </source>
</reference>
<dbReference type="Proteomes" id="UP001642900">
    <property type="component" value="Unassembled WGS sequence"/>
</dbReference>
<sequence length="66" mass="7359">MWLELTDAQGGKFMLNFDLVIKFEPDSSGDGTNFAVAAPGHRIYAKEKYGDVQSRADLLRAKLARK</sequence>